<comment type="caution">
    <text evidence="1">The sequence shown here is derived from an EMBL/GenBank/DDBJ whole genome shotgun (WGS) entry which is preliminary data.</text>
</comment>
<evidence type="ECO:0000313" key="1">
    <source>
        <dbReference type="EMBL" id="MPC10960.1"/>
    </source>
</evidence>
<protein>
    <submittedName>
        <fullName evidence="1">Uncharacterized protein</fullName>
    </submittedName>
</protein>
<proteinExistence type="predicted"/>
<name>A0A5B7CN73_PORTR</name>
<accession>A0A5B7CN73</accession>
<organism evidence="1 2">
    <name type="scientific">Portunus trituberculatus</name>
    <name type="common">Swimming crab</name>
    <name type="synonym">Neptunus trituberculatus</name>
    <dbReference type="NCBI Taxonomy" id="210409"/>
    <lineage>
        <taxon>Eukaryota</taxon>
        <taxon>Metazoa</taxon>
        <taxon>Ecdysozoa</taxon>
        <taxon>Arthropoda</taxon>
        <taxon>Crustacea</taxon>
        <taxon>Multicrustacea</taxon>
        <taxon>Malacostraca</taxon>
        <taxon>Eumalacostraca</taxon>
        <taxon>Eucarida</taxon>
        <taxon>Decapoda</taxon>
        <taxon>Pleocyemata</taxon>
        <taxon>Brachyura</taxon>
        <taxon>Eubrachyura</taxon>
        <taxon>Portunoidea</taxon>
        <taxon>Portunidae</taxon>
        <taxon>Portuninae</taxon>
        <taxon>Portunus</taxon>
    </lineage>
</organism>
<reference evidence="1 2" key="1">
    <citation type="submission" date="2019-05" db="EMBL/GenBank/DDBJ databases">
        <title>Another draft genome of Portunus trituberculatus and its Hox gene families provides insights of decapod evolution.</title>
        <authorList>
            <person name="Jeong J.-H."/>
            <person name="Song I."/>
            <person name="Kim S."/>
            <person name="Choi T."/>
            <person name="Kim D."/>
            <person name="Ryu S."/>
            <person name="Kim W."/>
        </authorList>
    </citation>
    <scope>NUCLEOTIDE SEQUENCE [LARGE SCALE GENOMIC DNA]</scope>
    <source>
        <tissue evidence="1">Muscle</tissue>
    </source>
</reference>
<dbReference type="EMBL" id="VSRR010000138">
    <property type="protein sequence ID" value="MPC10960.1"/>
    <property type="molecule type" value="Genomic_DNA"/>
</dbReference>
<dbReference type="AlphaFoldDB" id="A0A5B7CN73"/>
<dbReference type="Proteomes" id="UP000324222">
    <property type="component" value="Unassembled WGS sequence"/>
</dbReference>
<keyword evidence="2" id="KW-1185">Reference proteome</keyword>
<gene>
    <name evidence="1" type="ORF">E2C01_003606</name>
</gene>
<evidence type="ECO:0000313" key="2">
    <source>
        <dbReference type="Proteomes" id="UP000324222"/>
    </source>
</evidence>
<sequence>MVVVVGWNRKLKYSRNRFLGRAKPSKPFPLGIGRARLVNTESGSWWNRWNRGSCLELYMVKLPRLEKMTQKDREKENDP</sequence>